<dbReference type="UniPathway" id="UPA00077">
    <property type="reaction ID" value="UER00155"/>
</dbReference>
<gene>
    <name evidence="14" type="primary">folK</name>
    <name evidence="14" type="ORF">DU002_03810</name>
</gene>
<dbReference type="PANTHER" id="PTHR43071:SF1">
    <property type="entry name" value="2-AMINO-4-HYDROXY-6-HYDROXYMETHYLDIHYDROPTERIDINE PYROPHOSPHOKINASE"/>
    <property type="match status" value="1"/>
</dbReference>
<evidence type="ECO:0000259" key="13">
    <source>
        <dbReference type="PROSITE" id="PS00794"/>
    </source>
</evidence>
<evidence type="ECO:0000256" key="8">
    <source>
        <dbReference type="ARBA" id="ARBA00022840"/>
    </source>
</evidence>
<accession>A0A368NP16</accession>
<dbReference type="GO" id="GO:0046656">
    <property type="term" value="P:folic acid biosynthetic process"/>
    <property type="evidence" value="ECO:0007669"/>
    <property type="project" value="UniProtKB-KW"/>
</dbReference>
<dbReference type="InterPro" id="IPR000550">
    <property type="entry name" value="Hppk"/>
</dbReference>
<protein>
    <recommendedName>
        <fullName evidence="4">2-amino-4-hydroxy-6-hydroxymethyldihydropteridine pyrophosphokinase</fullName>
        <ecNumber evidence="3">2.7.6.3</ecNumber>
    </recommendedName>
    <alternativeName>
        <fullName evidence="11">6-hydroxymethyl-7,8-dihydropterin pyrophosphokinase</fullName>
    </alternativeName>
    <alternativeName>
        <fullName evidence="12">7,8-dihydro-6-hydroxymethylpterin-pyrophosphokinase</fullName>
    </alternativeName>
</protein>
<dbReference type="CDD" id="cd00483">
    <property type="entry name" value="HPPK"/>
    <property type="match status" value="1"/>
</dbReference>
<feature type="domain" description="7,8-dihydro-6-hydroxymethylpterin-pyrophosphokinase" evidence="13">
    <location>
        <begin position="89"/>
        <end position="100"/>
    </location>
</feature>
<dbReference type="OrthoDB" id="9808041at2"/>
<evidence type="ECO:0000256" key="7">
    <source>
        <dbReference type="ARBA" id="ARBA00022777"/>
    </source>
</evidence>
<evidence type="ECO:0000256" key="2">
    <source>
        <dbReference type="ARBA" id="ARBA00005810"/>
    </source>
</evidence>
<dbReference type="AlphaFoldDB" id="A0A368NP16"/>
<dbReference type="RefSeq" id="WP_114337034.1">
    <property type="nucleotide sequence ID" value="NZ_QPID01000002.1"/>
</dbReference>
<dbReference type="NCBIfam" id="TIGR01498">
    <property type="entry name" value="folK"/>
    <property type="match status" value="1"/>
</dbReference>
<dbReference type="InterPro" id="IPR035907">
    <property type="entry name" value="Hppk_sf"/>
</dbReference>
<dbReference type="GO" id="GO:0005524">
    <property type="term" value="F:ATP binding"/>
    <property type="evidence" value="ECO:0007669"/>
    <property type="project" value="UniProtKB-KW"/>
</dbReference>
<dbReference type="GO" id="GO:0046654">
    <property type="term" value="P:tetrahydrofolate biosynthetic process"/>
    <property type="evidence" value="ECO:0007669"/>
    <property type="project" value="UniProtKB-UniPathway"/>
</dbReference>
<sequence>MTRCYIGIGSNLSDPVAQAKTAIDALAQIPHTELITVSGLYRSRPLGPQDQPDYVNAVAALQTQLAPLTLLDALQHIEQTQGRTRKAERWGPRSLDLDILLFGDQLIQCERLTVPHYHMRQREFVITPLAEIAAELEMPDDRTPIKALQKQLPDNGLQRFAYYTPQHCQLGK</sequence>
<evidence type="ECO:0000313" key="14">
    <source>
        <dbReference type="EMBL" id="RCU51605.1"/>
    </source>
</evidence>
<proteinExistence type="inferred from homology"/>
<keyword evidence="5 14" id="KW-0808">Transferase</keyword>
<dbReference type="Pfam" id="PF01288">
    <property type="entry name" value="HPPK"/>
    <property type="match status" value="1"/>
</dbReference>
<dbReference type="EMBL" id="QPID01000002">
    <property type="protein sequence ID" value="RCU51605.1"/>
    <property type="molecule type" value="Genomic_DNA"/>
</dbReference>
<keyword evidence="15" id="KW-1185">Reference proteome</keyword>
<evidence type="ECO:0000256" key="10">
    <source>
        <dbReference type="ARBA" id="ARBA00029409"/>
    </source>
</evidence>
<keyword evidence="6" id="KW-0547">Nucleotide-binding</keyword>
<evidence type="ECO:0000256" key="1">
    <source>
        <dbReference type="ARBA" id="ARBA00005051"/>
    </source>
</evidence>
<evidence type="ECO:0000256" key="12">
    <source>
        <dbReference type="ARBA" id="ARBA00033413"/>
    </source>
</evidence>
<evidence type="ECO:0000256" key="5">
    <source>
        <dbReference type="ARBA" id="ARBA00022679"/>
    </source>
</evidence>
<dbReference type="Gene3D" id="3.30.70.560">
    <property type="entry name" value="7,8-Dihydro-6-hydroxymethylpterin-pyrophosphokinase HPPK"/>
    <property type="match status" value="1"/>
</dbReference>
<dbReference type="SUPFAM" id="SSF55083">
    <property type="entry name" value="6-hydroxymethyl-7,8-dihydropterin pyrophosphokinase, HPPK"/>
    <property type="match status" value="1"/>
</dbReference>
<dbReference type="PROSITE" id="PS00794">
    <property type="entry name" value="HPPK"/>
    <property type="match status" value="1"/>
</dbReference>
<keyword evidence="7 14" id="KW-0418">Kinase</keyword>
<reference evidence="14 15" key="1">
    <citation type="submission" date="2018-07" db="EMBL/GenBank/DDBJ databases">
        <title>Corallincola holothuriorum sp. nov., a new facultative anaerobe isolated from sea cucumber Apostichopus japonicus.</title>
        <authorList>
            <person name="Xia H."/>
        </authorList>
    </citation>
    <scope>NUCLEOTIDE SEQUENCE [LARGE SCALE GENOMIC DNA]</scope>
    <source>
        <strain evidence="14 15">C4</strain>
    </source>
</reference>
<evidence type="ECO:0000256" key="9">
    <source>
        <dbReference type="ARBA" id="ARBA00022909"/>
    </source>
</evidence>
<dbReference type="PANTHER" id="PTHR43071">
    <property type="entry name" value="2-AMINO-4-HYDROXY-6-HYDROXYMETHYLDIHYDROPTERIDINE PYROPHOSPHOKINASE"/>
    <property type="match status" value="1"/>
</dbReference>
<comment type="function">
    <text evidence="10">Catalyzes the transfer of pyrophosphate from adenosine triphosphate (ATP) to 6-hydroxymethyl-7,8-dihydropterin, an enzymatic step in folate biosynthesis pathway.</text>
</comment>
<evidence type="ECO:0000256" key="6">
    <source>
        <dbReference type="ARBA" id="ARBA00022741"/>
    </source>
</evidence>
<evidence type="ECO:0000256" key="11">
    <source>
        <dbReference type="ARBA" id="ARBA00029766"/>
    </source>
</evidence>
<evidence type="ECO:0000256" key="4">
    <source>
        <dbReference type="ARBA" id="ARBA00016218"/>
    </source>
</evidence>
<comment type="caution">
    <text evidence="14">The sequence shown here is derived from an EMBL/GenBank/DDBJ whole genome shotgun (WGS) entry which is preliminary data.</text>
</comment>
<name>A0A368NP16_9GAMM</name>
<organism evidence="14 15">
    <name type="scientific">Corallincola holothuriorum</name>
    <dbReference type="NCBI Taxonomy" id="2282215"/>
    <lineage>
        <taxon>Bacteria</taxon>
        <taxon>Pseudomonadati</taxon>
        <taxon>Pseudomonadota</taxon>
        <taxon>Gammaproteobacteria</taxon>
        <taxon>Alteromonadales</taxon>
        <taxon>Psychromonadaceae</taxon>
        <taxon>Corallincola</taxon>
    </lineage>
</organism>
<evidence type="ECO:0000256" key="3">
    <source>
        <dbReference type="ARBA" id="ARBA00013253"/>
    </source>
</evidence>
<dbReference type="GO" id="GO:0003848">
    <property type="term" value="F:2-amino-4-hydroxy-6-hydroxymethyldihydropteridine diphosphokinase activity"/>
    <property type="evidence" value="ECO:0007669"/>
    <property type="project" value="UniProtKB-EC"/>
</dbReference>
<dbReference type="Proteomes" id="UP000252558">
    <property type="component" value="Unassembled WGS sequence"/>
</dbReference>
<keyword evidence="8" id="KW-0067">ATP-binding</keyword>
<comment type="similarity">
    <text evidence="2">Belongs to the HPPK family.</text>
</comment>
<comment type="pathway">
    <text evidence="1">Cofactor biosynthesis; tetrahydrofolate biosynthesis; 2-amino-4-hydroxy-6-hydroxymethyl-7,8-dihydropteridine diphosphate from 7,8-dihydroneopterin triphosphate: step 4/4.</text>
</comment>
<dbReference type="GO" id="GO:0016301">
    <property type="term" value="F:kinase activity"/>
    <property type="evidence" value="ECO:0007669"/>
    <property type="project" value="UniProtKB-KW"/>
</dbReference>
<keyword evidence="9" id="KW-0289">Folate biosynthesis</keyword>
<evidence type="ECO:0000313" key="15">
    <source>
        <dbReference type="Proteomes" id="UP000252558"/>
    </source>
</evidence>
<dbReference type="EC" id="2.7.6.3" evidence="3"/>